<dbReference type="InterPro" id="IPR000014">
    <property type="entry name" value="PAS"/>
</dbReference>
<dbReference type="InterPro" id="IPR005467">
    <property type="entry name" value="His_kinase_dom"/>
</dbReference>
<dbReference type="OrthoDB" id="8127at2157"/>
<dbReference type="GeneID" id="64819525"/>
<evidence type="ECO:0000313" key="5">
    <source>
        <dbReference type="EMBL" id="QUH22652.1"/>
    </source>
</evidence>
<dbReference type="SMART" id="SM00086">
    <property type="entry name" value="PAC"/>
    <property type="match status" value="3"/>
</dbReference>
<dbReference type="InterPro" id="IPR003594">
    <property type="entry name" value="HATPase_dom"/>
</dbReference>
<sequence>MKKNPSIKATSKKTMVKKDYAANDNNKSNRNNTINNNSIHSSSINLQTELDLKEEILNQVTDSIFLHDFQGNFIYFNDTAWKSRGYSKKELEKLNLRDFDVPEYALEIKSRMDELKKKGQLLFESAHQHKNGTIIPVEVNARVVEFKGKKLILSVARDINDRKMIQSEIARSRELSQIINTLPDYLTIIDFEGNIELTNPYLQENLGWGPEVQGKNIRILLEKEFPLKKLKILLNQGYLHQEEVNLKHKNGKTIPAILNAALVPDAEGNPLNIIAIARDVSQLKEVELELEKSRIFLEKIIDSLRDGFSVLTKDGEHVMVNPALCQMTGYRREELLGQVPPHPYWGDNVATQKILNEVICGDMDDFELVFKKKDGSLFPVIVSPSSLKSPEGETYYFATVKDISSLKQIEDDLKKSLQEKEVLMKEIHHRVKNNLQIISSLLSLQTDYIENKTDLAIFKDSQCRAKSMALIHEKLYQSGLLKSINIKDYISALVNELIGTYSGEGKIINLEMDVDDILMDVDTAIPLGLILNEIITNSLKHAFVEKEGEIKVHLKSSDNEIQVEVADNGVGIGEDIDWRNTDSLGLQLVNNLCRQIDGEIELDNTRGTCFKIRFPGKD</sequence>
<feature type="domain" description="PAS" evidence="3">
    <location>
        <begin position="49"/>
        <end position="119"/>
    </location>
</feature>
<evidence type="ECO:0000256" key="1">
    <source>
        <dbReference type="SAM" id="MobiDB-lite"/>
    </source>
</evidence>
<feature type="region of interest" description="Disordered" evidence="1">
    <location>
        <begin position="1"/>
        <end position="39"/>
    </location>
</feature>
<feature type="domain" description="PAC" evidence="4">
    <location>
        <begin position="240"/>
        <end position="292"/>
    </location>
</feature>
<feature type="compositionally biased region" description="Low complexity" evidence="1">
    <location>
        <begin position="23"/>
        <end position="39"/>
    </location>
</feature>
<feature type="domain" description="PAC" evidence="4">
    <location>
        <begin position="364"/>
        <end position="415"/>
    </location>
</feature>
<evidence type="ECO:0000259" key="2">
    <source>
        <dbReference type="PROSITE" id="PS50109"/>
    </source>
</evidence>
<accession>A0A8T8K433</accession>
<dbReference type="InterPro" id="IPR000700">
    <property type="entry name" value="PAS-assoc_C"/>
</dbReference>
<gene>
    <name evidence="5" type="ORF">HYG87_02135</name>
</gene>
<evidence type="ECO:0000259" key="3">
    <source>
        <dbReference type="PROSITE" id="PS50112"/>
    </source>
</evidence>
<dbReference type="InterPro" id="IPR036890">
    <property type="entry name" value="HATPase_C_sf"/>
</dbReference>
<dbReference type="RefSeq" id="WP_211533596.1">
    <property type="nucleotide sequence ID" value="NZ_CP058560.1"/>
</dbReference>
<name>A0A8T8K433_9EURY</name>
<evidence type="ECO:0000313" key="6">
    <source>
        <dbReference type="Proteomes" id="UP000681041"/>
    </source>
</evidence>
<dbReference type="SUPFAM" id="SSF55874">
    <property type="entry name" value="ATPase domain of HSP90 chaperone/DNA topoisomerase II/histidine kinase"/>
    <property type="match status" value="1"/>
</dbReference>
<keyword evidence="6" id="KW-1185">Reference proteome</keyword>
<dbReference type="Gene3D" id="3.30.450.20">
    <property type="entry name" value="PAS domain"/>
    <property type="match status" value="3"/>
</dbReference>
<dbReference type="PROSITE" id="PS50113">
    <property type="entry name" value="PAC"/>
    <property type="match status" value="2"/>
</dbReference>
<dbReference type="KEGG" id="meme:HYG87_02135"/>
<dbReference type="SMART" id="SM00387">
    <property type="entry name" value="HATPase_c"/>
    <property type="match status" value="1"/>
</dbReference>
<dbReference type="Pfam" id="PF02518">
    <property type="entry name" value="HATPase_c"/>
    <property type="match status" value="1"/>
</dbReference>
<protein>
    <submittedName>
        <fullName evidence="5">PAS domain S-box protein</fullName>
    </submittedName>
</protein>
<reference evidence="5" key="1">
    <citation type="submission" date="2020-07" db="EMBL/GenBank/DDBJ databases">
        <title>Methanobacterium. sp. MethCan genome.</title>
        <authorList>
            <person name="Postec A."/>
            <person name="Quemeneur M."/>
        </authorList>
    </citation>
    <scope>NUCLEOTIDE SEQUENCE</scope>
    <source>
        <strain evidence="5">MethCAN</strain>
    </source>
</reference>
<feature type="domain" description="PAS" evidence="3">
    <location>
        <begin position="293"/>
        <end position="338"/>
    </location>
</feature>
<dbReference type="AlphaFoldDB" id="A0A8T8K433"/>
<dbReference type="NCBIfam" id="TIGR00229">
    <property type="entry name" value="sensory_box"/>
    <property type="match status" value="3"/>
</dbReference>
<dbReference type="InterPro" id="IPR035965">
    <property type="entry name" value="PAS-like_dom_sf"/>
</dbReference>
<dbReference type="InterPro" id="IPR001610">
    <property type="entry name" value="PAC"/>
</dbReference>
<dbReference type="Gene3D" id="3.30.565.10">
    <property type="entry name" value="Histidine kinase-like ATPase, C-terminal domain"/>
    <property type="match status" value="1"/>
</dbReference>
<dbReference type="Pfam" id="PF07568">
    <property type="entry name" value="HisKA_2"/>
    <property type="match status" value="1"/>
</dbReference>
<dbReference type="EMBL" id="CP058560">
    <property type="protein sequence ID" value="QUH22652.1"/>
    <property type="molecule type" value="Genomic_DNA"/>
</dbReference>
<dbReference type="PANTHER" id="PTHR43065:SF23">
    <property type="entry name" value="SENSOR HISTIDINE KINASE PDTAS"/>
    <property type="match status" value="1"/>
</dbReference>
<dbReference type="InterPro" id="IPR011495">
    <property type="entry name" value="Sig_transdc_His_kin_sub2_dim/P"/>
</dbReference>
<organism evidence="5 6">
    <name type="scientific">Methanobacterium alkalithermotolerans</name>
    <dbReference type="NCBI Taxonomy" id="2731220"/>
    <lineage>
        <taxon>Archaea</taxon>
        <taxon>Methanobacteriati</taxon>
        <taxon>Methanobacteriota</taxon>
        <taxon>Methanomada group</taxon>
        <taxon>Methanobacteria</taxon>
        <taxon>Methanobacteriales</taxon>
        <taxon>Methanobacteriaceae</taxon>
        <taxon>Methanobacterium</taxon>
    </lineage>
</organism>
<dbReference type="PROSITE" id="PS50112">
    <property type="entry name" value="PAS"/>
    <property type="match status" value="3"/>
</dbReference>
<feature type="domain" description="Histidine kinase" evidence="2">
    <location>
        <begin position="426"/>
        <end position="618"/>
    </location>
</feature>
<proteinExistence type="predicted"/>
<dbReference type="Pfam" id="PF13426">
    <property type="entry name" value="PAS_9"/>
    <property type="match status" value="3"/>
</dbReference>
<dbReference type="SMART" id="SM00091">
    <property type="entry name" value="PAS"/>
    <property type="match status" value="3"/>
</dbReference>
<evidence type="ECO:0000259" key="4">
    <source>
        <dbReference type="PROSITE" id="PS50113"/>
    </source>
</evidence>
<feature type="domain" description="PAS" evidence="3">
    <location>
        <begin position="171"/>
        <end position="211"/>
    </location>
</feature>
<dbReference type="SUPFAM" id="SSF55785">
    <property type="entry name" value="PYP-like sensor domain (PAS domain)"/>
    <property type="match status" value="3"/>
</dbReference>
<dbReference type="PANTHER" id="PTHR43065">
    <property type="entry name" value="SENSOR HISTIDINE KINASE"/>
    <property type="match status" value="1"/>
</dbReference>
<dbReference type="CDD" id="cd00130">
    <property type="entry name" value="PAS"/>
    <property type="match status" value="3"/>
</dbReference>
<dbReference type="Proteomes" id="UP000681041">
    <property type="component" value="Chromosome"/>
</dbReference>
<feature type="compositionally biased region" description="Basic residues" evidence="1">
    <location>
        <begin position="1"/>
        <end position="15"/>
    </location>
</feature>
<dbReference type="PROSITE" id="PS50109">
    <property type="entry name" value="HIS_KIN"/>
    <property type="match status" value="1"/>
</dbReference>